<gene>
    <name evidence="2" type="primary">pilO2</name>
    <name evidence="4" type="ORF">D9D43_23190</name>
    <name evidence="1" type="ORF">EN85_004455</name>
    <name evidence="2" type="ORF">HJQ60_005324</name>
    <name evidence="3" type="ORF">IFC14_004807</name>
</gene>
<dbReference type="Pfam" id="PF06864">
    <property type="entry name" value="PAP_PilO"/>
    <property type="match status" value="1"/>
</dbReference>
<reference evidence="2" key="1">
    <citation type="journal article" date="2018" name="Genome Biol.">
        <title>SKESA: strategic k-mer extension for scrupulous assemblies.</title>
        <authorList>
            <person name="Souvorov A."/>
            <person name="Agarwala R."/>
            <person name="Lipman D.J."/>
        </authorList>
    </citation>
    <scope>NUCLEOTIDE SEQUENCE [LARGE SCALE GENOMIC DNA]</scope>
    <source>
        <strain evidence="3">489-16</strain>
        <strain evidence="2">AMC_487</strain>
    </source>
</reference>
<reference evidence="1 6" key="2">
    <citation type="submission" date="2018-08" db="EMBL/GenBank/DDBJ databases">
        <authorList>
            <consortium name="GenomeTrakr network: Whole genome sequencing for foodborne pathogen traceback"/>
        </authorList>
    </citation>
    <scope>NUCLEOTIDE SEQUENCE [LARGE SCALE GENOMIC DNA]</scope>
    <source>
        <strain evidence="1 6">AZ-TG73583</strain>
    </source>
</reference>
<dbReference type="Proteomes" id="UP000845800">
    <property type="component" value="Unassembled WGS sequence"/>
</dbReference>
<organism evidence="2">
    <name type="scientific">Escherichia coli</name>
    <dbReference type="NCBI Taxonomy" id="562"/>
    <lineage>
        <taxon>Bacteria</taxon>
        <taxon>Pseudomonadati</taxon>
        <taxon>Pseudomonadota</taxon>
        <taxon>Gammaproteobacteria</taxon>
        <taxon>Enterobacterales</taxon>
        <taxon>Enterobacteriaceae</taxon>
        <taxon>Escherichia</taxon>
    </lineage>
</organism>
<dbReference type="Proteomes" id="UP000859822">
    <property type="component" value="Unassembled WGS sequence"/>
</dbReference>
<dbReference type="GeneID" id="39484104"/>
<dbReference type="EMBL" id="DABERK010000058">
    <property type="protein sequence ID" value="HAI5335194.1"/>
    <property type="molecule type" value="Genomic_DNA"/>
</dbReference>
<name>A0A0D8WFB9_ECOLX</name>
<dbReference type="EMBL" id="AATJKW010000047">
    <property type="protein sequence ID" value="EFL9839386.1"/>
    <property type="molecule type" value="Genomic_DNA"/>
</dbReference>
<evidence type="ECO:0000313" key="3">
    <source>
        <dbReference type="EMBL" id="HAN4356248.1"/>
    </source>
</evidence>
<evidence type="ECO:0000313" key="2">
    <source>
        <dbReference type="EMBL" id="HAI5335194.1"/>
    </source>
</evidence>
<proteinExistence type="predicted"/>
<evidence type="ECO:0000313" key="5">
    <source>
        <dbReference type="Proteomes" id="UP000272336"/>
    </source>
</evidence>
<comment type="caution">
    <text evidence="2">The sequence shown here is derived from an EMBL/GenBank/DDBJ whole genome shotgun (WGS) entry which is preliminary data.</text>
</comment>
<dbReference type="Proteomes" id="UP000272336">
    <property type="component" value="Unassembled WGS sequence"/>
</dbReference>
<dbReference type="InterPro" id="IPR009663">
    <property type="entry name" value="PAP_PilO"/>
</dbReference>
<dbReference type="EMBL" id="RNLZ01000063">
    <property type="protein sequence ID" value="MGE16436.1"/>
    <property type="molecule type" value="Genomic_DNA"/>
</dbReference>
<evidence type="ECO:0000313" key="4">
    <source>
        <dbReference type="EMBL" id="MGE16436.1"/>
    </source>
</evidence>
<dbReference type="AlphaFoldDB" id="A0A0D8WFB9"/>
<dbReference type="RefSeq" id="WP_021532697.1">
    <property type="nucleotide sequence ID" value="NZ_CAJZOB010000057.1"/>
</dbReference>
<reference evidence="2" key="4">
    <citation type="submission" date="2020-03" db="EMBL/GenBank/DDBJ databases">
        <authorList>
            <consortium name="NCBI Pathogen Detection Project"/>
        </authorList>
    </citation>
    <scope>NUCLEOTIDE SEQUENCE</scope>
    <source>
        <strain evidence="3">489-16</strain>
        <strain evidence="2">AMC_487</strain>
    </source>
</reference>
<accession>A0A0D8WFB9</accession>
<dbReference type="EMBL" id="DABUHV010000048">
    <property type="protein sequence ID" value="HAN4356248.1"/>
    <property type="molecule type" value="Genomic_DNA"/>
</dbReference>
<reference evidence="4 5" key="3">
    <citation type="submission" date="2018-10" db="EMBL/GenBank/DDBJ databases">
        <authorList>
            <consortium name="NARMS: The National Antimicrobial Resistance Monitoring System"/>
        </authorList>
    </citation>
    <scope>NUCLEOTIDE SEQUENCE [LARGE SCALE GENOMIC DNA]</scope>
    <source>
        <strain evidence="4 5">CVM N17EC0060</strain>
    </source>
</reference>
<sequence length="431" mass="47617">MTDISPTERQVFPLPAGRNVFLAGLEWKTLPSQYRHARDFARAQKADLFLACQYLSNEDADTHTMVATVSRRILPGKPRQCFSLALLILPLLEHGGYAITELTLPGETPRYSFVSAVDGVLVSDLVGSGEEVREARDTFLSINTEPEQGWTRYEPVAFSAGDQNQALPLSTLTGSGKHPAAARLNPVSRGAQFITVSLIIALLGAAWYGWQYYERWKTEQAAQAAAARQVTEEQISPPWPGLPETDAFIQGCADIWTSLPLSASGWRYSLAECSTDGGSGNLRASYTNTAGATVTDFIRRISDMTGTRPFIVMPEGKTGGIGLPVSFRLPEHPVDVDALPESSVLQEQLTTLAQSMPLTLDWQEVSNSVTDENGNIIQPPWKEYDLQIQTLLPAYQLVERLKAPSVRFISVTRQLENGRFHYQFTGKYYAR</sequence>
<evidence type="ECO:0000313" key="6">
    <source>
        <dbReference type="Proteomes" id="UP000543257"/>
    </source>
</evidence>
<protein>
    <submittedName>
        <fullName evidence="4">Pilus assembly protein</fullName>
    </submittedName>
    <submittedName>
        <fullName evidence="2">Type 4b pilus protein PilO2</fullName>
    </submittedName>
</protein>
<dbReference type="Proteomes" id="UP000543257">
    <property type="component" value="Unassembled WGS sequence"/>
</dbReference>
<evidence type="ECO:0000313" key="1">
    <source>
        <dbReference type="EMBL" id="EFL9839386.1"/>
    </source>
</evidence>